<keyword evidence="1" id="KW-1133">Transmembrane helix</keyword>
<dbReference type="PANTHER" id="PTHR43383:SF2">
    <property type="entry name" value="AMIDOHYDROLASE 2 FAMILY PROTEIN"/>
    <property type="match status" value="1"/>
</dbReference>
<feature type="transmembrane region" description="Helical" evidence="1">
    <location>
        <begin position="326"/>
        <end position="344"/>
    </location>
</feature>
<evidence type="ECO:0000256" key="1">
    <source>
        <dbReference type="SAM" id="Phobius"/>
    </source>
</evidence>
<dbReference type="InterPro" id="IPR043502">
    <property type="entry name" value="DNA/RNA_pol_sf"/>
</dbReference>
<evidence type="ECO:0000313" key="3">
    <source>
        <dbReference type="EMBL" id="RVW81506.1"/>
    </source>
</evidence>
<dbReference type="Proteomes" id="UP000288805">
    <property type="component" value="Unassembled WGS sequence"/>
</dbReference>
<feature type="transmembrane region" description="Helical" evidence="1">
    <location>
        <begin position="350"/>
        <end position="372"/>
    </location>
</feature>
<dbReference type="InterPro" id="IPR013103">
    <property type="entry name" value="RVT_2"/>
</dbReference>
<keyword evidence="1" id="KW-0812">Transmembrane</keyword>
<name>A0A438HAM4_VITVI</name>
<dbReference type="Pfam" id="PF07727">
    <property type="entry name" value="RVT_2"/>
    <property type="match status" value="1"/>
</dbReference>
<feature type="transmembrane region" description="Helical" evidence="1">
    <location>
        <begin position="181"/>
        <end position="201"/>
    </location>
</feature>
<evidence type="ECO:0000259" key="2">
    <source>
        <dbReference type="Pfam" id="PF07727"/>
    </source>
</evidence>
<reference evidence="3 4" key="1">
    <citation type="journal article" date="2018" name="PLoS Genet.">
        <title>Population sequencing reveals clonal diversity and ancestral inbreeding in the grapevine cultivar Chardonnay.</title>
        <authorList>
            <person name="Roach M.J."/>
            <person name="Johnson D.L."/>
            <person name="Bohlmann J."/>
            <person name="van Vuuren H.J."/>
            <person name="Jones S.J."/>
            <person name="Pretorius I.S."/>
            <person name="Schmidt S.A."/>
            <person name="Borneman A.R."/>
        </authorList>
    </citation>
    <scope>NUCLEOTIDE SEQUENCE [LARGE SCALE GENOMIC DNA]</scope>
    <source>
        <strain evidence="4">cv. Chardonnay</strain>
        <tissue evidence="3">Leaf</tissue>
    </source>
</reference>
<proteinExistence type="predicted"/>
<dbReference type="EMBL" id="QGNW01000252">
    <property type="protein sequence ID" value="RVW81506.1"/>
    <property type="molecule type" value="Genomic_DNA"/>
</dbReference>
<comment type="caution">
    <text evidence="3">The sequence shown here is derived from an EMBL/GenBank/DDBJ whole genome shotgun (WGS) entry which is preliminary data.</text>
</comment>
<feature type="domain" description="Reverse transcriptase Ty1/copia-type" evidence="2">
    <location>
        <begin position="20"/>
        <end position="263"/>
    </location>
</feature>
<evidence type="ECO:0000313" key="4">
    <source>
        <dbReference type="Proteomes" id="UP000288805"/>
    </source>
</evidence>
<organism evidence="3 4">
    <name type="scientific">Vitis vinifera</name>
    <name type="common">Grape</name>
    <dbReference type="NCBI Taxonomy" id="29760"/>
    <lineage>
        <taxon>Eukaryota</taxon>
        <taxon>Viridiplantae</taxon>
        <taxon>Streptophyta</taxon>
        <taxon>Embryophyta</taxon>
        <taxon>Tracheophyta</taxon>
        <taxon>Spermatophyta</taxon>
        <taxon>Magnoliopsida</taxon>
        <taxon>eudicotyledons</taxon>
        <taxon>Gunneridae</taxon>
        <taxon>Pentapetalae</taxon>
        <taxon>rosids</taxon>
        <taxon>Vitales</taxon>
        <taxon>Vitaceae</taxon>
        <taxon>Viteae</taxon>
        <taxon>Vitis</taxon>
    </lineage>
</organism>
<protein>
    <submittedName>
        <fullName evidence="3">Retrovirus-related Pol polyprotein from transposon RE1</fullName>
    </submittedName>
</protein>
<dbReference type="AlphaFoldDB" id="A0A438HAM4"/>
<accession>A0A438HAM4</accession>
<keyword evidence="1" id="KW-0472">Membrane</keyword>
<dbReference type="SUPFAM" id="SSF56672">
    <property type="entry name" value="DNA/RNA polymerases"/>
    <property type="match status" value="1"/>
</dbReference>
<dbReference type="PANTHER" id="PTHR43383">
    <property type="entry name" value="NODULIN 6"/>
    <property type="match status" value="1"/>
</dbReference>
<gene>
    <name evidence="3" type="primary">RE1_1465</name>
    <name evidence="3" type="ORF">CK203_051875</name>
</gene>
<sequence length="374" mass="42254">MLHPNWQAAMKTEYDALLTNSTWTLVPKPVNKRITSCKWIYKLKLKVDGSIDHFKACLVAKGFNQTYGIDYFETFCPVVKPTTIRIVLSLAISQDWLVKQLDVNNVFLNGELKEEVYMVQSPSFVDNSKLDFICKLYKALYGLKQAPRAWFTKLKNSLLAWGFSSSLSDSSMFLLRKGTDMIIILIYVDDIIVIGSNIVLVHQMVSSLHSQFAIKDLGILNYFLGVEVSWQGPSLHLFQTKYIQNLFNRVGFTDCKPIATPMTTSHTLFAFKGSLLADPSQYHSILKPVNIVPLQGLTPLSLSINFANSCNHQLIYIGKLLNDCCTILRALLPLVFPFILLLIFNLLLMLMLIGLVALMIIEVQVVIAYFLALI</sequence>